<dbReference type="Proteomes" id="UP001157910">
    <property type="component" value="Unassembled WGS sequence"/>
</dbReference>
<sequence length="176" mass="18638">MMAALAGLALSGCGSEDTADGAPRSEADLKKEVAKLDAPEPGQYRQVLEVTRLDLPGLPPEAAEQMKTAMADKQETLVCITQADADKGYRDMFKDVRKGSECAYSRFEVNGGKLDAQMDCKAAGQGQMVMKLAGTLGPNRSDVTIDVDPVGNPLPGQGMKMTLRLTTTRVGDCPAS</sequence>
<feature type="compositionally biased region" description="Basic and acidic residues" evidence="1">
    <location>
        <begin position="23"/>
        <end position="38"/>
    </location>
</feature>
<evidence type="ECO:0000256" key="1">
    <source>
        <dbReference type="SAM" id="MobiDB-lite"/>
    </source>
</evidence>
<comment type="caution">
    <text evidence="2">The sequence shown here is derived from an EMBL/GenBank/DDBJ whole genome shotgun (WGS) entry which is preliminary data.</text>
</comment>
<name>A0ABY1Q7C5_9SPHN</name>
<feature type="region of interest" description="Disordered" evidence="1">
    <location>
        <begin position="12"/>
        <end position="40"/>
    </location>
</feature>
<organism evidence="2 3">
    <name type="scientific">Novosphingobium panipatense</name>
    <dbReference type="NCBI Taxonomy" id="428991"/>
    <lineage>
        <taxon>Bacteria</taxon>
        <taxon>Pseudomonadati</taxon>
        <taxon>Pseudomonadota</taxon>
        <taxon>Alphaproteobacteria</taxon>
        <taxon>Sphingomonadales</taxon>
        <taxon>Sphingomonadaceae</taxon>
        <taxon>Novosphingobium</taxon>
    </lineage>
</organism>
<proteinExistence type="predicted"/>
<accession>A0ABY1Q7C5</accession>
<evidence type="ECO:0000313" key="3">
    <source>
        <dbReference type="Proteomes" id="UP001157910"/>
    </source>
</evidence>
<gene>
    <name evidence="2" type="ORF">SAMN06296065_103359</name>
</gene>
<evidence type="ECO:0000313" key="2">
    <source>
        <dbReference type="EMBL" id="SMP61928.1"/>
    </source>
</evidence>
<protein>
    <recommendedName>
        <fullName evidence="4">DUF3617 family protein</fullName>
    </recommendedName>
</protein>
<dbReference type="InterPro" id="IPR022061">
    <property type="entry name" value="DUF3617"/>
</dbReference>
<keyword evidence="3" id="KW-1185">Reference proteome</keyword>
<dbReference type="EMBL" id="FXUI01000003">
    <property type="protein sequence ID" value="SMP61928.1"/>
    <property type="molecule type" value="Genomic_DNA"/>
</dbReference>
<reference evidence="2 3" key="1">
    <citation type="submission" date="2017-05" db="EMBL/GenBank/DDBJ databases">
        <authorList>
            <person name="Varghese N."/>
            <person name="Submissions S."/>
        </authorList>
    </citation>
    <scope>NUCLEOTIDE SEQUENCE [LARGE SCALE GENOMIC DNA]</scope>
    <source>
        <strain evidence="2 3">SM16</strain>
    </source>
</reference>
<evidence type="ECO:0008006" key="4">
    <source>
        <dbReference type="Google" id="ProtNLM"/>
    </source>
</evidence>
<dbReference type="Pfam" id="PF12276">
    <property type="entry name" value="DUF3617"/>
    <property type="match status" value="1"/>
</dbReference>